<evidence type="ECO:0000313" key="3">
    <source>
        <dbReference type="Proteomes" id="UP000827092"/>
    </source>
</evidence>
<gene>
    <name evidence="2" type="ORF">JTE90_014297</name>
</gene>
<feature type="region of interest" description="Disordered" evidence="1">
    <location>
        <begin position="242"/>
        <end position="262"/>
    </location>
</feature>
<accession>A0AAV6UHQ9</accession>
<feature type="region of interest" description="Disordered" evidence="1">
    <location>
        <begin position="109"/>
        <end position="182"/>
    </location>
</feature>
<dbReference type="EMBL" id="JAFNEN010000398">
    <property type="protein sequence ID" value="KAG8183907.1"/>
    <property type="molecule type" value="Genomic_DNA"/>
</dbReference>
<evidence type="ECO:0000256" key="1">
    <source>
        <dbReference type="SAM" id="MobiDB-lite"/>
    </source>
</evidence>
<feature type="compositionally biased region" description="Basic and acidic residues" evidence="1">
    <location>
        <begin position="29"/>
        <end position="41"/>
    </location>
</feature>
<feature type="region of interest" description="Disordered" evidence="1">
    <location>
        <begin position="387"/>
        <end position="410"/>
    </location>
</feature>
<name>A0AAV6UHQ9_9ARAC</name>
<feature type="compositionally biased region" description="Low complexity" evidence="1">
    <location>
        <begin position="145"/>
        <end position="156"/>
    </location>
</feature>
<feature type="region of interest" description="Disordered" evidence="1">
    <location>
        <begin position="1"/>
        <end position="91"/>
    </location>
</feature>
<comment type="caution">
    <text evidence="2">The sequence shown here is derived from an EMBL/GenBank/DDBJ whole genome shotgun (WGS) entry which is preliminary data.</text>
</comment>
<feature type="compositionally biased region" description="Polar residues" evidence="1">
    <location>
        <begin position="242"/>
        <end position="257"/>
    </location>
</feature>
<proteinExistence type="predicted"/>
<dbReference type="AlphaFoldDB" id="A0AAV6UHQ9"/>
<feature type="compositionally biased region" description="Basic and acidic residues" evidence="1">
    <location>
        <begin position="162"/>
        <end position="176"/>
    </location>
</feature>
<evidence type="ECO:0000313" key="2">
    <source>
        <dbReference type="EMBL" id="KAG8183907.1"/>
    </source>
</evidence>
<sequence length="410" mass="44303">MALQQREICRVGESPSTRRRSASPRRGSGGKDDHSPGHDDQPSLTASSSEARSSPKNERRISTRLLMQKGGNVESPTKNGKSPKHAAWKTSKFFSRSMASGELLKGFKKLSSGASGSSTPQTSASSTEEDGTPLTSVDTKEHSDSSASRSFVSRFSSLRRKSGSDTDTVPKVDSETLQHGSSDVRGIVCKKEDLMFLMTKVPGQKDRRVSSPAELIVPVASSLPTSPIPVLKSPSIKVAPNSPLTRGSFRSSRSASLDPTALPNVERAALRAQSSVNKPPPAIRTMVYQPPPPTITHGMPAQKQQQVKGSVHRKKTTDDICIKKTGTFLEVVPEVKRRLSGPLIQVKDRILEENEDGEDGDNPVAWDDNNFVDPNLLGGAIEAFLKGMNTSPSPTPTTEKRVSFKKNLIK</sequence>
<feature type="compositionally biased region" description="Low complexity" evidence="1">
    <location>
        <begin position="109"/>
        <end position="126"/>
    </location>
</feature>
<dbReference type="Proteomes" id="UP000827092">
    <property type="component" value="Unassembled WGS sequence"/>
</dbReference>
<reference evidence="2 3" key="1">
    <citation type="journal article" date="2022" name="Nat. Ecol. Evol.">
        <title>A masculinizing supergene underlies an exaggerated male reproductive morph in a spider.</title>
        <authorList>
            <person name="Hendrickx F."/>
            <person name="De Corte Z."/>
            <person name="Sonet G."/>
            <person name="Van Belleghem S.M."/>
            <person name="Kostlbacher S."/>
            <person name="Vangestel C."/>
        </authorList>
    </citation>
    <scope>NUCLEOTIDE SEQUENCE [LARGE SCALE GENOMIC DNA]</scope>
    <source>
        <strain evidence="2">W744_W776</strain>
    </source>
</reference>
<protein>
    <submittedName>
        <fullName evidence="2">Uncharacterized protein</fullName>
    </submittedName>
</protein>
<keyword evidence="3" id="KW-1185">Reference proteome</keyword>
<organism evidence="2 3">
    <name type="scientific">Oedothorax gibbosus</name>
    <dbReference type="NCBI Taxonomy" id="931172"/>
    <lineage>
        <taxon>Eukaryota</taxon>
        <taxon>Metazoa</taxon>
        <taxon>Ecdysozoa</taxon>
        <taxon>Arthropoda</taxon>
        <taxon>Chelicerata</taxon>
        <taxon>Arachnida</taxon>
        <taxon>Araneae</taxon>
        <taxon>Araneomorphae</taxon>
        <taxon>Entelegynae</taxon>
        <taxon>Araneoidea</taxon>
        <taxon>Linyphiidae</taxon>
        <taxon>Erigoninae</taxon>
        <taxon>Oedothorax</taxon>
    </lineage>
</organism>
<feature type="compositionally biased region" description="Low complexity" evidence="1">
    <location>
        <begin position="43"/>
        <end position="52"/>
    </location>
</feature>